<evidence type="ECO:0000313" key="2">
    <source>
        <dbReference type="EMBL" id="SSX15950.1"/>
    </source>
</evidence>
<protein>
    <submittedName>
        <fullName evidence="3">CSON003133 protein</fullName>
    </submittedName>
    <submittedName>
        <fullName evidence="2">CSON009551 protein</fullName>
    </submittedName>
</protein>
<gene>
    <name evidence="3" type="primary">CSON003133</name>
    <name evidence="2" type="synonym">CSON009551</name>
</gene>
<dbReference type="OMA" id="MMAYGKD"/>
<accession>A0A336MKP6</accession>
<dbReference type="AlphaFoldDB" id="A0A336MKP6"/>
<dbReference type="EMBL" id="UFQT01003804">
    <property type="protein sequence ID" value="SSX35288.1"/>
    <property type="molecule type" value="Genomic_DNA"/>
</dbReference>
<dbReference type="VEuPathDB" id="VectorBase:CSON003133"/>
<dbReference type="Pfam" id="PF05250">
    <property type="entry name" value="UPF0193"/>
    <property type="match status" value="1"/>
</dbReference>
<sequence length="209" mass="25037">MDWPSERVTQGGFLQTHKVNYSKDTQDLMKVLMEESRLTMLQRKKINYHLRNGDPLPIWQQNSYKKPQKQNCEQNYRAKSCRRRTLDSIMESDAFSVEKYIPKNAYKEPSEKAKLRLQFQMSGLNEDPDLGKLKIKHKYKHRHGKNEHEDGEFDPAEELLQEIKERIEWLDEMEKLGEAKKHRLVIQSQIQDRLADLKRLQQQKTRNKE</sequence>
<name>A0A336MKP6_CULSO</name>
<reference evidence="1" key="1">
    <citation type="submission" date="2018-04" db="EMBL/GenBank/DDBJ databases">
        <authorList>
            <person name="Go L.Y."/>
            <person name="Mitchell J.A."/>
        </authorList>
    </citation>
    <scope>NUCLEOTIDE SEQUENCE</scope>
    <source>
        <tissue evidence="1">Whole organism</tissue>
    </source>
</reference>
<dbReference type="EMBL" id="UFQS01001551">
    <property type="protein sequence ID" value="SSX11414.1"/>
    <property type="molecule type" value="Genomic_DNA"/>
</dbReference>
<dbReference type="VEuPathDB" id="VectorBase:CSON009551"/>
<dbReference type="EMBL" id="UFQT01001551">
    <property type="protein sequence ID" value="SSX30982.1"/>
    <property type="molecule type" value="Genomic_DNA"/>
</dbReference>
<dbReference type="InterPro" id="IPR007914">
    <property type="entry name" value="UPF0193"/>
</dbReference>
<dbReference type="EMBL" id="UFQS01003804">
    <property type="protein sequence ID" value="SSX15950.1"/>
    <property type="molecule type" value="Genomic_DNA"/>
</dbReference>
<proteinExistence type="predicted"/>
<organism evidence="3">
    <name type="scientific">Culicoides sonorensis</name>
    <name type="common">Biting midge</name>
    <dbReference type="NCBI Taxonomy" id="179676"/>
    <lineage>
        <taxon>Eukaryota</taxon>
        <taxon>Metazoa</taxon>
        <taxon>Ecdysozoa</taxon>
        <taxon>Arthropoda</taxon>
        <taxon>Hexapoda</taxon>
        <taxon>Insecta</taxon>
        <taxon>Pterygota</taxon>
        <taxon>Neoptera</taxon>
        <taxon>Endopterygota</taxon>
        <taxon>Diptera</taxon>
        <taxon>Nematocera</taxon>
        <taxon>Chironomoidea</taxon>
        <taxon>Ceratopogonidae</taxon>
        <taxon>Ceratopogoninae</taxon>
        <taxon>Culicoides</taxon>
        <taxon>Monoculicoides</taxon>
    </lineage>
</organism>
<reference evidence="3" key="2">
    <citation type="submission" date="2018-07" db="EMBL/GenBank/DDBJ databases">
        <authorList>
            <person name="Quirk P.G."/>
            <person name="Krulwich T.A."/>
        </authorList>
    </citation>
    <scope>NUCLEOTIDE SEQUENCE</scope>
</reference>
<evidence type="ECO:0000313" key="3">
    <source>
        <dbReference type="EMBL" id="SSX30982.1"/>
    </source>
</evidence>
<dbReference type="PANTHER" id="PTHR28348:SF1">
    <property type="entry name" value="UPF0193 PROTEIN EVG1"/>
    <property type="match status" value="1"/>
</dbReference>
<evidence type="ECO:0000313" key="1">
    <source>
        <dbReference type="EMBL" id="SSX11414.1"/>
    </source>
</evidence>
<dbReference type="PANTHER" id="PTHR28348">
    <property type="entry name" value="UPF0193 PROTEIN EVG1"/>
    <property type="match status" value="1"/>
</dbReference>